<sequence length="143" mass="16254">MIKKRLVSPLIFLFVFSLYIHSADKVSDIDDIIYSEDYSDLFKASLKNQFVLGPNFNKYDYVFTYSCGGGAICGNIFSSSEHALIDFPTEFLIDSQEGDFNIDYSIDVNEICFTGKSAYDSTFYDYDCYKFSSGKLIKITGNQ</sequence>
<dbReference type="EMBL" id="BSPW01000083">
    <property type="protein sequence ID" value="GLT19735.1"/>
    <property type="molecule type" value="Genomic_DNA"/>
</dbReference>
<name>A0ABQ6F2L8_9VIBR</name>
<organism evidence="2 3">
    <name type="scientific">Vibrio zhanjiangensis</name>
    <dbReference type="NCBI Taxonomy" id="1046128"/>
    <lineage>
        <taxon>Bacteria</taxon>
        <taxon>Pseudomonadati</taxon>
        <taxon>Pseudomonadota</taxon>
        <taxon>Gammaproteobacteria</taxon>
        <taxon>Vibrionales</taxon>
        <taxon>Vibrionaceae</taxon>
        <taxon>Vibrio</taxon>
    </lineage>
</organism>
<evidence type="ECO:0000256" key="1">
    <source>
        <dbReference type="SAM" id="SignalP"/>
    </source>
</evidence>
<keyword evidence="1" id="KW-0732">Signal</keyword>
<feature type="signal peptide" evidence="1">
    <location>
        <begin position="1"/>
        <end position="22"/>
    </location>
</feature>
<evidence type="ECO:0000313" key="2">
    <source>
        <dbReference type="EMBL" id="GLT19735.1"/>
    </source>
</evidence>
<reference evidence="3" key="1">
    <citation type="journal article" date="2019" name="Int. J. Syst. Evol. Microbiol.">
        <title>The Global Catalogue of Microorganisms (GCM) 10K type strain sequencing project: providing services to taxonomists for standard genome sequencing and annotation.</title>
        <authorList>
            <consortium name="The Broad Institute Genomics Platform"/>
            <consortium name="The Broad Institute Genome Sequencing Center for Infectious Disease"/>
            <person name="Wu L."/>
            <person name="Ma J."/>
        </authorList>
    </citation>
    <scope>NUCLEOTIDE SEQUENCE [LARGE SCALE GENOMIC DNA]</scope>
    <source>
        <strain evidence="3">NBRC 108723</strain>
    </source>
</reference>
<gene>
    <name evidence="2" type="ORF">GCM10007938_35180</name>
</gene>
<protein>
    <submittedName>
        <fullName evidence="2">Uncharacterized protein</fullName>
    </submittedName>
</protein>
<dbReference type="RefSeq" id="WP_284193570.1">
    <property type="nucleotide sequence ID" value="NZ_BSPW01000083.1"/>
</dbReference>
<dbReference type="Proteomes" id="UP001157138">
    <property type="component" value="Unassembled WGS sequence"/>
</dbReference>
<comment type="caution">
    <text evidence="2">The sequence shown here is derived from an EMBL/GenBank/DDBJ whole genome shotgun (WGS) entry which is preliminary data.</text>
</comment>
<proteinExistence type="predicted"/>
<accession>A0ABQ6F2L8</accession>
<feature type="chain" id="PRO_5045088343" evidence="1">
    <location>
        <begin position="23"/>
        <end position="143"/>
    </location>
</feature>
<keyword evidence="3" id="KW-1185">Reference proteome</keyword>
<evidence type="ECO:0000313" key="3">
    <source>
        <dbReference type="Proteomes" id="UP001157138"/>
    </source>
</evidence>